<name>A0A8S5UTN6_9CAUD</name>
<accession>A0A8S5UTN6</accession>
<dbReference type="EMBL" id="BK016136">
    <property type="protein sequence ID" value="DAF97811.1"/>
    <property type="molecule type" value="Genomic_DNA"/>
</dbReference>
<proteinExistence type="predicted"/>
<organism evidence="1">
    <name type="scientific">Myoviridae sp. ctYA416</name>
    <dbReference type="NCBI Taxonomy" id="2825125"/>
    <lineage>
        <taxon>Viruses</taxon>
        <taxon>Duplodnaviria</taxon>
        <taxon>Heunggongvirae</taxon>
        <taxon>Uroviricota</taxon>
        <taxon>Caudoviricetes</taxon>
    </lineage>
</organism>
<protein>
    <submittedName>
        <fullName evidence="1">Uncharacterized protein</fullName>
    </submittedName>
</protein>
<reference evidence="1" key="1">
    <citation type="journal article" date="2021" name="Proc. Natl. Acad. Sci. U.S.A.">
        <title>A Catalog of Tens of Thousands of Viruses from Human Metagenomes Reveals Hidden Associations with Chronic Diseases.</title>
        <authorList>
            <person name="Tisza M.J."/>
            <person name="Buck C.B."/>
        </authorList>
    </citation>
    <scope>NUCLEOTIDE SEQUENCE</scope>
    <source>
        <strain evidence="1">CtYA416</strain>
    </source>
</reference>
<evidence type="ECO:0000313" key="1">
    <source>
        <dbReference type="EMBL" id="DAF97811.1"/>
    </source>
</evidence>
<sequence length="464" mass="54110">MGIILTKLATDSQHFNNQEVNTVPTDYSKKFADLFDLLSDANNHKSDVESILIGGENYTASLEFSVGVIKFLTERLNAIAHVKPNPHEWENRYSATKAEIANEKFYNDIYGEPNIVLNNGNKISELSVNYINKAYNYMNPNTRIGEDIKVKDQIDLLANDEKITLNNIIKGYSDILKVKKWIDANFSKYFDSNKMCIMPCQVGCQVGCQIAQQAPNLTNSECAKYPTGIGILGTIDVEPRGSLSNTKLKEMYIYICGDHKNMDDRKSYLTDAWEEDYKQFTDVLGLAESNTIRKIREYNKEREAFNRAQIGKDPCIWKPYYSITAASFVLPVTEEWLDCDKIIERINKAANITSNDDTNIYNKEFNLLAHARWSKYGRYIFVSCEADFLITTSKENKEFEKYTYNYYRFKRYASRNYEYRYFNHKLGKGYDKYGRKKRLDPPWDSTRVYKENEPDFIYRLEDYY</sequence>